<dbReference type="SUPFAM" id="SSF110849">
    <property type="entry name" value="ParB/Sulfiredoxin"/>
    <property type="match status" value="1"/>
</dbReference>
<comment type="similarity">
    <text evidence="1">Belongs to the ParB family.</text>
</comment>
<dbReference type="eggNOG" id="COG1475">
    <property type="taxonomic scope" value="Bacteria"/>
</dbReference>
<dbReference type="FunFam" id="1.10.10.2830:FF:000001">
    <property type="entry name" value="Chromosome partitioning protein ParB"/>
    <property type="match status" value="1"/>
</dbReference>
<dbReference type="RefSeq" id="WP_024269723.1">
    <property type="nucleotide sequence ID" value="NC_023035.1"/>
</dbReference>
<dbReference type="GO" id="GO:0045881">
    <property type="term" value="P:positive regulation of sporulation resulting in formation of a cellular spore"/>
    <property type="evidence" value="ECO:0007669"/>
    <property type="project" value="TreeGrafter"/>
</dbReference>
<dbReference type="PANTHER" id="PTHR33375:SF1">
    <property type="entry name" value="CHROMOSOME-PARTITIONING PROTEIN PARB-RELATED"/>
    <property type="match status" value="1"/>
</dbReference>
<feature type="compositionally biased region" description="Polar residues" evidence="4">
    <location>
        <begin position="24"/>
        <end position="37"/>
    </location>
</feature>
<dbReference type="SMART" id="SM00470">
    <property type="entry name" value="ParB"/>
    <property type="match status" value="1"/>
</dbReference>
<gene>
    <name evidence="6" type="ORF">L21SP2_3501</name>
</gene>
<evidence type="ECO:0000313" key="6">
    <source>
        <dbReference type="EMBL" id="AHC16837.1"/>
    </source>
</evidence>
<dbReference type="EMBL" id="CP006939">
    <property type="protein sequence ID" value="AHC16837.1"/>
    <property type="molecule type" value="Genomic_DNA"/>
</dbReference>
<evidence type="ECO:0000256" key="4">
    <source>
        <dbReference type="SAM" id="MobiDB-lite"/>
    </source>
</evidence>
<dbReference type="FunFam" id="3.90.1530.30:FF:000001">
    <property type="entry name" value="Chromosome partitioning protein ParB"/>
    <property type="match status" value="1"/>
</dbReference>
<feature type="domain" description="ParB-like N-terminal" evidence="5">
    <location>
        <begin position="29"/>
        <end position="119"/>
    </location>
</feature>
<reference evidence="6 7" key="1">
    <citation type="journal article" date="2015" name="Stand. Genomic Sci.">
        <title>Complete genome sequence and description of Salinispira pacifica gen. nov., sp. nov., a novel spirochaete isolated form a hypersaline microbial mat.</title>
        <authorList>
            <person name="Ben Hania W."/>
            <person name="Joseph M."/>
            <person name="Schumann P."/>
            <person name="Bunk B."/>
            <person name="Fiebig A."/>
            <person name="Sproer C."/>
            <person name="Klenk H.P."/>
            <person name="Fardeau M.L."/>
            <person name="Spring S."/>
        </authorList>
    </citation>
    <scope>NUCLEOTIDE SEQUENCE [LARGE SCALE GENOMIC DNA]</scope>
    <source>
        <strain evidence="6 7">L21-RPul-D2</strain>
    </source>
</reference>
<evidence type="ECO:0000256" key="1">
    <source>
        <dbReference type="ARBA" id="ARBA00006295"/>
    </source>
</evidence>
<evidence type="ECO:0000259" key="5">
    <source>
        <dbReference type="SMART" id="SM00470"/>
    </source>
</evidence>
<dbReference type="GO" id="GO:0007059">
    <property type="term" value="P:chromosome segregation"/>
    <property type="evidence" value="ECO:0007669"/>
    <property type="project" value="UniProtKB-KW"/>
</dbReference>
<keyword evidence="2" id="KW-0159">Chromosome partition</keyword>
<dbReference type="InterPro" id="IPR057240">
    <property type="entry name" value="ParB_dimer_C"/>
</dbReference>
<dbReference type="PANTHER" id="PTHR33375">
    <property type="entry name" value="CHROMOSOME-PARTITIONING PROTEIN PARB-RELATED"/>
    <property type="match status" value="1"/>
</dbReference>
<accession>V5WLJ8</accession>
<dbReference type="Gene3D" id="3.90.1530.30">
    <property type="match status" value="1"/>
</dbReference>
<dbReference type="Pfam" id="PF23552">
    <property type="entry name" value="ParB_C"/>
    <property type="match status" value="1"/>
</dbReference>
<keyword evidence="3" id="KW-0238">DNA-binding</keyword>
<feature type="region of interest" description="Disordered" evidence="4">
    <location>
        <begin position="1"/>
        <end position="45"/>
    </location>
</feature>
<protein>
    <submittedName>
        <fullName evidence="6">Chromosome (Plasmid) partitioning protein ParB / Stage 0 sporulation protein J</fullName>
    </submittedName>
</protein>
<dbReference type="NCBIfam" id="TIGR00180">
    <property type="entry name" value="parB_part"/>
    <property type="match status" value="1"/>
</dbReference>
<proteinExistence type="inferred from homology"/>
<dbReference type="KEGG" id="slr:L21SP2_3501"/>
<dbReference type="Pfam" id="PF17762">
    <property type="entry name" value="HTH_ParB"/>
    <property type="match status" value="1"/>
</dbReference>
<dbReference type="AlphaFoldDB" id="V5WLJ8"/>
<dbReference type="SUPFAM" id="SSF109709">
    <property type="entry name" value="KorB DNA-binding domain-like"/>
    <property type="match status" value="1"/>
</dbReference>
<dbReference type="GO" id="GO:0005694">
    <property type="term" value="C:chromosome"/>
    <property type="evidence" value="ECO:0007669"/>
    <property type="project" value="TreeGrafter"/>
</dbReference>
<dbReference type="PATRIC" id="fig|1307761.3.peg.3490"/>
<dbReference type="HOGENOM" id="CLU_023853_0_0_12"/>
<name>V5WLJ8_9SPIO</name>
<evidence type="ECO:0000313" key="7">
    <source>
        <dbReference type="Proteomes" id="UP000018680"/>
    </source>
</evidence>
<dbReference type="InterPro" id="IPR050336">
    <property type="entry name" value="Chromosome_partition/occlusion"/>
</dbReference>
<evidence type="ECO:0000256" key="2">
    <source>
        <dbReference type="ARBA" id="ARBA00022829"/>
    </source>
</evidence>
<keyword evidence="7" id="KW-1185">Reference proteome</keyword>
<dbReference type="STRING" id="1307761.L21SP2_3501"/>
<sequence length="328" mass="36630">MAKKGLGRGLSSLMPETVEDARNQGESVQEVSISQLFPNPDQPRKEFRQEQLDELASSIAEKGIIQPIVAEPQSNGRYMIIAGERRYRAAGIAGLQTIPVVLKKFSDEDKLEIGLIENIQREDLNAIEEAQGYRSLMDRFGYTQEEVSRKLGKSRSAIANALRLLRLPDEVRTGIRDREISAGHAKALLSVNEQHSDQLKELYDLIRQEGLSVRLAEKAARMINDGFHVDGLHAELSAPGEPEGDNEDLREQVLELTGGARVQSGDDDSHPGSDHGRKTPALWDMEEALIKHTGSKVDIKGSEEKGRIEIHYYSKDDLKRLYDLLLND</sequence>
<dbReference type="Pfam" id="PF02195">
    <property type="entry name" value="ParB_N"/>
    <property type="match status" value="1"/>
</dbReference>
<evidence type="ECO:0000256" key="3">
    <source>
        <dbReference type="ARBA" id="ARBA00023125"/>
    </source>
</evidence>
<dbReference type="Gene3D" id="1.10.10.2830">
    <property type="match status" value="1"/>
</dbReference>
<dbReference type="InterPro" id="IPR036086">
    <property type="entry name" value="ParB/Sulfiredoxin_sf"/>
</dbReference>
<dbReference type="CDD" id="cd16393">
    <property type="entry name" value="SPO0J_N"/>
    <property type="match status" value="1"/>
</dbReference>
<dbReference type="InterPro" id="IPR004437">
    <property type="entry name" value="ParB/RepB/Spo0J"/>
</dbReference>
<dbReference type="InterPro" id="IPR003115">
    <property type="entry name" value="ParB_N"/>
</dbReference>
<dbReference type="Proteomes" id="UP000018680">
    <property type="component" value="Chromosome"/>
</dbReference>
<dbReference type="GO" id="GO:0003677">
    <property type="term" value="F:DNA binding"/>
    <property type="evidence" value="ECO:0007669"/>
    <property type="project" value="UniProtKB-KW"/>
</dbReference>
<organism evidence="6 7">
    <name type="scientific">Salinispira pacifica</name>
    <dbReference type="NCBI Taxonomy" id="1307761"/>
    <lineage>
        <taxon>Bacteria</taxon>
        <taxon>Pseudomonadati</taxon>
        <taxon>Spirochaetota</taxon>
        <taxon>Spirochaetia</taxon>
        <taxon>Spirochaetales</taxon>
        <taxon>Spirochaetaceae</taxon>
        <taxon>Salinispira</taxon>
    </lineage>
</organism>
<dbReference type="InterPro" id="IPR041468">
    <property type="entry name" value="HTH_ParB/Spo0J"/>
</dbReference>